<evidence type="ECO:0000256" key="1">
    <source>
        <dbReference type="SAM" id="MobiDB-lite"/>
    </source>
</evidence>
<accession>A0A6J5M598</accession>
<sequence>MPTLKQLETALINADRAGDEEAARALAAEIKRVRASGAKPKAAPKKPAAKPRQRGTGVSAIDTTLDVINEALLGGVEGAYNLGAMLTDPIAGLIVGEDVMAAERARRRNFFGDVSRTFATQERPIAREIGRTLAPAAGVSRAATLAAPVVRTVVTRAGAPRAAQSLERITRAAGTGGIGSGRTAAQTAATPRLQRLGQLGERMVGGGAGAAATAALSGQPVEESAAFGAGLPIVGSVLKRVAGFAGDITKLPRQKAAEIIRKSLGANLEEARAAFAALPPDDRRLAEQVLLDSGIEPDTFYGLGGIAQRELQTPGANPMREALEQQAAVREARLAEAAGGLTAEEVRAATREGRKAVTEAMRPTREAMYQRSGIASQVVPVAERRAQDLAAEAAEQSALARRMAFGAERAETRLGQLDDLGDAFDPSAVARERGIAGAMSERAEQAAAGAIGARAGAEEMYDLVDALAAQGMRPMRAADLIGSLRALERDPMIVAGSLEERTIKNVIRQIQKATDANGMLIPEALGKIRRSGINDVVNRLSTQMGGVPSRGGTPEAAQDTVLRMRKMIDDTLRQGGAGDLVDEFIQGSERGYAAVNRQQLAGEALRLYQEEPKVASEFQALVGGQRPRVVGKIMGGGPENEQLAVALADDPARLGALRESAREMQILNRMQELRASGASPAANLMIRERPSVLARGLAAATLSPFPSVRIGATGAEQVERAVMAPRVQREIARAFTSGPAMRDIINAFPGAARISEQISRLPASVRNAFAQALIQQSVGPVAPQSLPEIDVPGADRPFSNIDYDEYGNYIGPR</sequence>
<proteinExistence type="predicted"/>
<reference evidence="2" key="1">
    <citation type="submission" date="2020-04" db="EMBL/GenBank/DDBJ databases">
        <authorList>
            <person name="Chiriac C."/>
            <person name="Salcher M."/>
            <person name="Ghai R."/>
            <person name="Kavagutti S V."/>
        </authorList>
    </citation>
    <scope>NUCLEOTIDE SEQUENCE</scope>
</reference>
<protein>
    <submittedName>
        <fullName evidence="2">Uncharacterized protein</fullName>
    </submittedName>
</protein>
<feature type="region of interest" description="Disordered" evidence="1">
    <location>
        <begin position="35"/>
        <end position="56"/>
    </location>
</feature>
<dbReference type="EMBL" id="LR796372">
    <property type="protein sequence ID" value="CAB4140240.1"/>
    <property type="molecule type" value="Genomic_DNA"/>
</dbReference>
<feature type="compositionally biased region" description="Basic residues" evidence="1">
    <location>
        <begin position="42"/>
        <end position="53"/>
    </location>
</feature>
<organism evidence="2">
    <name type="scientific">uncultured Caudovirales phage</name>
    <dbReference type="NCBI Taxonomy" id="2100421"/>
    <lineage>
        <taxon>Viruses</taxon>
        <taxon>Duplodnaviria</taxon>
        <taxon>Heunggongvirae</taxon>
        <taxon>Uroviricota</taxon>
        <taxon>Caudoviricetes</taxon>
        <taxon>Peduoviridae</taxon>
        <taxon>Maltschvirus</taxon>
        <taxon>Maltschvirus maltsch</taxon>
    </lineage>
</organism>
<evidence type="ECO:0000313" key="2">
    <source>
        <dbReference type="EMBL" id="CAB4140240.1"/>
    </source>
</evidence>
<gene>
    <name evidence="2" type="ORF">UFOVP406_9</name>
</gene>
<name>A0A6J5M598_9CAUD</name>